<protein>
    <recommendedName>
        <fullName evidence="1">DUF559 domain-containing protein</fullName>
    </recommendedName>
</protein>
<dbReference type="Pfam" id="PF04480">
    <property type="entry name" value="DUF559"/>
    <property type="match status" value="1"/>
</dbReference>
<gene>
    <name evidence="2" type="ORF">SAMN06273567_103283</name>
</gene>
<evidence type="ECO:0000259" key="1">
    <source>
        <dbReference type="Pfam" id="PF04480"/>
    </source>
</evidence>
<dbReference type="RefSeq" id="WP_142458393.1">
    <property type="nucleotide sequence ID" value="NZ_FXTJ01000003.1"/>
</dbReference>
<evidence type="ECO:0000313" key="3">
    <source>
        <dbReference type="Proteomes" id="UP000317484"/>
    </source>
</evidence>
<organism evidence="2 3">
    <name type="scientific">Geodermatophilus aquaeductus</name>
    <dbReference type="NCBI Taxonomy" id="1564161"/>
    <lineage>
        <taxon>Bacteria</taxon>
        <taxon>Bacillati</taxon>
        <taxon>Actinomycetota</taxon>
        <taxon>Actinomycetes</taxon>
        <taxon>Geodermatophilales</taxon>
        <taxon>Geodermatophilaceae</taxon>
        <taxon>Geodermatophilus</taxon>
    </lineage>
</organism>
<dbReference type="AlphaFoldDB" id="A0A521DKJ4"/>
<proteinExistence type="predicted"/>
<dbReference type="Proteomes" id="UP000317484">
    <property type="component" value="Unassembled WGS sequence"/>
</dbReference>
<keyword evidence="3" id="KW-1185">Reference proteome</keyword>
<sequence length="289" mass="31507">MLQPSPDLLRRPFRGSVALRQGLLTRGQLRTSAWRRLRPDVYVAADRPVTHLVQADAVALVAPPAAVFGGRTAAVRHGARHLAGPDDPVEVVLPPGVRWHPTSGVLVRTASLDGDVVTDGRWCWTSGTRTALDLTRRGDEDEAVVLLDQLVLAGVAELSAVRAAAAALPRCRGSAQARRVAAAADGRAESPQETRLRLLLARSGLPLPVAQFVVRQGSRFVARVDFAWPDRRLAVEYDGAWHGEPEQFARDRERLNRLLAAGWRVVFVTARDMHRPQELVARVAAALEA</sequence>
<accession>A0A521DKJ4</accession>
<dbReference type="EMBL" id="FXTJ01000003">
    <property type="protein sequence ID" value="SMO72102.1"/>
    <property type="molecule type" value="Genomic_DNA"/>
</dbReference>
<evidence type="ECO:0000313" key="2">
    <source>
        <dbReference type="EMBL" id="SMO72102.1"/>
    </source>
</evidence>
<name>A0A521DKJ4_9ACTN</name>
<feature type="domain" description="DUF559" evidence="1">
    <location>
        <begin position="224"/>
        <end position="276"/>
    </location>
</feature>
<dbReference type="InterPro" id="IPR011335">
    <property type="entry name" value="Restrct_endonuc-II-like"/>
</dbReference>
<reference evidence="2 3" key="1">
    <citation type="submission" date="2017-05" db="EMBL/GenBank/DDBJ databases">
        <authorList>
            <person name="Varghese N."/>
            <person name="Submissions S."/>
        </authorList>
    </citation>
    <scope>NUCLEOTIDE SEQUENCE [LARGE SCALE GENOMIC DNA]</scope>
    <source>
        <strain evidence="2 3">DSM 46834</strain>
    </source>
</reference>
<dbReference type="InterPro" id="IPR007569">
    <property type="entry name" value="DUF559"/>
</dbReference>
<dbReference type="SUPFAM" id="SSF52980">
    <property type="entry name" value="Restriction endonuclease-like"/>
    <property type="match status" value="1"/>
</dbReference>
<dbReference type="Gene3D" id="3.40.960.10">
    <property type="entry name" value="VSR Endonuclease"/>
    <property type="match status" value="1"/>
</dbReference>